<protein>
    <submittedName>
        <fullName evidence="2">Uncharacterized protein</fullName>
    </submittedName>
</protein>
<dbReference type="Proteomes" id="UP000232722">
    <property type="component" value="Unassembled WGS sequence"/>
</dbReference>
<keyword evidence="1" id="KW-0812">Transmembrane</keyword>
<sequence length="53" mass="6365">MKDPVTDIDEHILAYSSSFISCSRNYCNIRLIYFISLFFFSYSHPHSIYIYMD</sequence>
<evidence type="ECO:0000256" key="1">
    <source>
        <dbReference type="SAM" id="Phobius"/>
    </source>
</evidence>
<evidence type="ECO:0000313" key="3">
    <source>
        <dbReference type="Proteomes" id="UP000232722"/>
    </source>
</evidence>
<feature type="transmembrane region" description="Helical" evidence="1">
    <location>
        <begin position="31"/>
        <end position="52"/>
    </location>
</feature>
<keyword evidence="1" id="KW-1133">Transmembrane helix</keyword>
<dbReference type="AlphaFoldDB" id="A0A2N0PXU0"/>
<name>A0A2N0PXU0_9GLOM</name>
<gene>
    <name evidence="2" type="ORF">RhiirA5_116976</name>
</gene>
<dbReference type="EMBL" id="LLXJ01000301">
    <property type="protein sequence ID" value="PKC11576.1"/>
    <property type="molecule type" value="Genomic_DNA"/>
</dbReference>
<reference evidence="2 3" key="1">
    <citation type="submission" date="2016-04" db="EMBL/GenBank/DDBJ databases">
        <title>Genome analyses suggest a sexual origin of heterokaryosis in a supposedly ancient asexual fungus.</title>
        <authorList>
            <person name="Ropars J."/>
            <person name="Sedzielewska K."/>
            <person name="Noel J."/>
            <person name="Charron P."/>
            <person name="Farinelli L."/>
            <person name="Marton T."/>
            <person name="Kruger M."/>
            <person name="Pelin A."/>
            <person name="Brachmann A."/>
            <person name="Corradi N."/>
        </authorList>
    </citation>
    <scope>NUCLEOTIDE SEQUENCE [LARGE SCALE GENOMIC DNA]</scope>
    <source>
        <strain evidence="2 3">A5</strain>
    </source>
</reference>
<organism evidence="2 3">
    <name type="scientific">Rhizophagus irregularis</name>
    <dbReference type="NCBI Taxonomy" id="588596"/>
    <lineage>
        <taxon>Eukaryota</taxon>
        <taxon>Fungi</taxon>
        <taxon>Fungi incertae sedis</taxon>
        <taxon>Mucoromycota</taxon>
        <taxon>Glomeromycotina</taxon>
        <taxon>Glomeromycetes</taxon>
        <taxon>Glomerales</taxon>
        <taxon>Glomeraceae</taxon>
        <taxon>Rhizophagus</taxon>
    </lineage>
</organism>
<proteinExistence type="predicted"/>
<accession>A0A2N0PXU0</accession>
<reference evidence="2 3" key="2">
    <citation type="submission" date="2017-09" db="EMBL/GenBank/DDBJ databases">
        <title>Extensive intraspecific genome diversity in a model arbuscular mycorrhizal fungus.</title>
        <authorList>
            <person name="Chen E.C."/>
            <person name="Morin E."/>
            <person name="Beaudet D."/>
            <person name="Noel J."/>
            <person name="Ndikumana S."/>
            <person name="Charron P."/>
            <person name="St-Onge C."/>
            <person name="Giorgi J."/>
            <person name="Grigoriev I.V."/>
            <person name="Roux C."/>
            <person name="Martin F.M."/>
            <person name="Corradi N."/>
        </authorList>
    </citation>
    <scope>NUCLEOTIDE SEQUENCE [LARGE SCALE GENOMIC DNA]</scope>
    <source>
        <strain evidence="2 3">A5</strain>
    </source>
</reference>
<keyword evidence="1" id="KW-0472">Membrane</keyword>
<dbReference type="PROSITE" id="PS51257">
    <property type="entry name" value="PROKAR_LIPOPROTEIN"/>
    <property type="match status" value="1"/>
</dbReference>
<comment type="caution">
    <text evidence="2">The sequence shown here is derived from an EMBL/GenBank/DDBJ whole genome shotgun (WGS) entry which is preliminary data.</text>
</comment>
<evidence type="ECO:0000313" key="2">
    <source>
        <dbReference type="EMBL" id="PKC11576.1"/>
    </source>
</evidence>